<evidence type="ECO:0000313" key="1">
    <source>
        <dbReference type="EMBL" id="CAG7822548.1"/>
    </source>
</evidence>
<accession>A0A8J2KX47</accession>
<sequence>VYHNEISHCKEDDILSKTFIKNLRVKSL</sequence>
<proteinExistence type="predicted"/>
<reference evidence="1" key="1">
    <citation type="submission" date="2021-06" db="EMBL/GenBank/DDBJ databases">
        <authorList>
            <person name="Hodson N. C."/>
            <person name="Mongue J. A."/>
            <person name="Jaron S. K."/>
        </authorList>
    </citation>
    <scope>NUCLEOTIDE SEQUENCE</scope>
</reference>
<evidence type="ECO:0000313" key="2">
    <source>
        <dbReference type="Proteomes" id="UP000708208"/>
    </source>
</evidence>
<dbReference type="EMBL" id="CAJVCH010526716">
    <property type="protein sequence ID" value="CAG7822548.1"/>
    <property type="molecule type" value="Genomic_DNA"/>
</dbReference>
<organism evidence="1 2">
    <name type="scientific">Allacma fusca</name>
    <dbReference type="NCBI Taxonomy" id="39272"/>
    <lineage>
        <taxon>Eukaryota</taxon>
        <taxon>Metazoa</taxon>
        <taxon>Ecdysozoa</taxon>
        <taxon>Arthropoda</taxon>
        <taxon>Hexapoda</taxon>
        <taxon>Collembola</taxon>
        <taxon>Symphypleona</taxon>
        <taxon>Sminthuridae</taxon>
        <taxon>Allacma</taxon>
    </lineage>
</organism>
<comment type="caution">
    <text evidence="1">The sequence shown here is derived from an EMBL/GenBank/DDBJ whole genome shotgun (WGS) entry which is preliminary data.</text>
</comment>
<feature type="non-terminal residue" evidence="1">
    <location>
        <position position="1"/>
    </location>
</feature>
<dbReference type="Proteomes" id="UP000708208">
    <property type="component" value="Unassembled WGS sequence"/>
</dbReference>
<gene>
    <name evidence="1" type="ORF">AFUS01_LOCUS32814</name>
</gene>
<protein>
    <submittedName>
        <fullName evidence="1">Uncharacterized protein</fullName>
    </submittedName>
</protein>
<keyword evidence="2" id="KW-1185">Reference proteome</keyword>
<dbReference type="AlphaFoldDB" id="A0A8J2KX47"/>
<name>A0A8J2KX47_9HEXA</name>